<evidence type="ECO:0000256" key="1">
    <source>
        <dbReference type="SAM" id="MobiDB-lite"/>
    </source>
</evidence>
<feature type="chain" id="PRO_5046056456" evidence="2">
    <location>
        <begin position="37"/>
        <end position="316"/>
    </location>
</feature>
<organism evidence="3 4">
    <name type="scientific">Streptomyces melanogenes</name>
    <dbReference type="NCBI Taxonomy" id="67326"/>
    <lineage>
        <taxon>Bacteria</taxon>
        <taxon>Bacillati</taxon>
        <taxon>Actinomycetota</taxon>
        <taxon>Actinomycetes</taxon>
        <taxon>Kitasatosporales</taxon>
        <taxon>Streptomycetaceae</taxon>
        <taxon>Streptomyces</taxon>
    </lineage>
</organism>
<dbReference type="Proteomes" id="UP001432060">
    <property type="component" value="Chromosome"/>
</dbReference>
<gene>
    <name evidence="3" type="ORF">OG515_32720</name>
</gene>
<name>A0ABZ1XST5_9ACTN</name>
<sequence length="316" mass="34296">MNRHTPTRARSARSARTALAAALLVAAAALSGVHSAGTAAARPAARPGAAPSPDAPHHGAVAGARTPGHDAGRDRAVEALKDGRAAHRHARSAALTHNWWGIFPQPGTHDGITATHSVDTAYRVSNADNFTYAPTTKAQNSCIEVVTAYWNSGNELWAWDWCSRNGGPVKILPLDADFRAKYTTAVDGRPAFSIQLVKDTGSGNRWSSYLYNHRTAQWELLYRQSGTDQSDLDYGWDIFEIYASVNPATGVGYYCTEAKNTVFDSSTIQLRKNGVWKPARPADSPWTEADPSGRDFLCPPLKFLQAGANDHWTVRQ</sequence>
<evidence type="ECO:0000313" key="3">
    <source>
        <dbReference type="EMBL" id="WUT86625.1"/>
    </source>
</evidence>
<dbReference type="PROSITE" id="PS51318">
    <property type="entry name" value="TAT"/>
    <property type="match status" value="1"/>
</dbReference>
<feature type="region of interest" description="Disordered" evidence="1">
    <location>
        <begin position="41"/>
        <end position="71"/>
    </location>
</feature>
<evidence type="ECO:0000313" key="4">
    <source>
        <dbReference type="Proteomes" id="UP001432060"/>
    </source>
</evidence>
<keyword evidence="2" id="KW-0732">Signal</keyword>
<proteinExistence type="predicted"/>
<accession>A0ABZ1XST5</accession>
<dbReference type="EMBL" id="CP109019">
    <property type="protein sequence ID" value="WUT86625.1"/>
    <property type="molecule type" value="Genomic_DNA"/>
</dbReference>
<dbReference type="InterPro" id="IPR006311">
    <property type="entry name" value="TAT_signal"/>
</dbReference>
<keyword evidence="4" id="KW-1185">Reference proteome</keyword>
<feature type="signal peptide" evidence="2">
    <location>
        <begin position="1"/>
        <end position="36"/>
    </location>
</feature>
<reference evidence="3" key="1">
    <citation type="submission" date="2022-10" db="EMBL/GenBank/DDBJ databases">
        <title>The complete genomes of actinobacterial strains from the NBC collection.</title>
        <authorList>
            <person name="Joergensen T.S."/>
            <person name="Alvarez Arevalo M."/>
            <person name="Sterndorff E.B."/>
            <person name="Faurdal D."/>
            <person name="Vuksanovic O."/>
            <person name="Mourched A.-S."/>
            <person name="Charusanti P."/>
            <person name="Shaw S."/>
            <person name="Blin K."/>
            <person name="Weber T."/>
        </authorList>
    </citation>
    <scope>NUCLEOTIDE SEQUENCE</scope>
    <source>
        <strain evidence="3">NBC_00668</strain>
    </source>
</reference>
<dbReference type="RefSeq" id="WP_329403127.1">
    <property type="nucleotide sequence ID" value="NZ_CP109019.1"/>
</dbReference>
<feature type="compositionally biased region" description="Low complexity" evidence="1">
    <location>
        <begin position="41"/>
        <end position="52"/>
    </location>
</feature>
<evidence type="ECO:0000256" key="2">
    <source>
        <dbReference type="SAM" id="SignalP"/>
    </source>
</evidence>
<protein>
    <submittedName>
        <fullName evidence="3">Carbohydrate-binding protein</fullName>
    </submittedName>
</protein>